<feature type="domain" description="ABC transmembrane type-1" evidence="9">
    <location>
        <begin position="66"/>
        <end position="272"/>
    </location>
</feature>
<keyword evidence="3" id="KW-0813">Transport</keyword>
<dbReference type="AlphaFoldDB" id="A0A2K1PG97"/>
<comment type="similarity">
    <text evidence="2 8">Belongs to the binding-protein-dependent transport system permease family. CysTW subfamily.</text>
</comment>
<feature type="transmembrane region" description="Helical" evidence="8">
    <location>
        <begin position="103"/>
        <end position="127"/>
    </location>
</feature>
<feature type="transmembrane region" description="Helical" evidence="8">
    <location>
        <begin position="252"/>
        <end position="272"/>
    </location>
</feature>
<comment type="caution">
    <text evidence="10">The sequence shown here is derived from an EMBL/GenBank/DDBJ whole genome shotgun (WGS) entry which is preliminary data.</text>
</comment>
<feature type="transmembrane region" description="Helical" evidence="8">
    <location>
        <begin position="20"/>
        <end position="44"/>
    </location>
</feature>
<evidence type="ECO:0000256" key="8">
    <source>
        <dbReference type="RuleBase" id="RU363043"/>
    </source>
</evidence>
<organism evidence="10 11">
    <name type="scientific">Petrotoga miotherma DSM 10691</name>
    <dbReference type="NCBI Taxonomy" id="1434326"/>
    <lineage>
        <taxon>Bacteria</taxon>
        <taxon>Thermotogati</taxon>
        <taxon>Thermotogota</taxon>
        <taxon>Thermotogae</taxon>
        <taxon>Petrotogales</taxon>
        <taxon>Petrotogaceae</taxon>
        <taxon>Petrotoga</taxon>
    </lineage>
</organism>
<protein>
    <recommendedName>
        <fullName evidence="8">Phosphate transport system permease protein PstA</fullName>
    </recommendedName>
</protein>
<dbReference type="InterPro" id="IPR005672">
    <property type="entry name" value="Phosphate_PstA"/>
</dbReference>
<keyword evidence="4 8" id="KW-1003">Cell membrane</keyword>
<dbReference type="Pfam" id="PF00528">
    <property type="entry name" value="BPD_transp_1"/>
    <property type="match status" value="1"/>
</dbReference>
<evidence type="ECO:0000256" key="5">
    <source>
        <dbReference type="ARBA" id="ARBA00022692"/>
    </source>
</evidence>
<name>A0A2K1PG97_9BACT</name>
<dbReference type="PROSITE" id="PS50928">
    <property type="entry name" value="ABC_TM1"/>
    <property type="match status" value="1"/>
</dbReference>
<dbReference type="CDD" id="cd06261">
    <property type="entry name" value="TM_PBP2"/>
    <property type="match status" value="1"/>
</dbReference>
<comment type="subcellular location">
    <subcellularLocation>
        <location evidence="1 8">Cell membrane</location>
        <topology evidence="1 8">Multi-pass membrane protein</topology>
    </subcellularLocation>
</comment>
<dbReference type="Gene3D" id="1.10.3720.10">
    <property type="entry name" value="MetI-like"/>
    <property type="match status" value="1"/>
</dbReference>
<proteinExistence type="inferred from homology"/>
<evidence type="ECO:0000256" key="2">
    <source>
        <dbReference type="ARBA" id="ARBA00007069"/>
    </source>
</evidence>
<dbReference type="GO" id="GO:0005886">
    <property type="term" value="C:plasma membrane"/>
    <property type="evidence" value="ECO:0007669"/>
    <property type="project" value="UniProtKB-SubCell"/>
</dbReference>
<keyword evidence="5 8" id="KW-0812">Transmembrane</keyword>
<keyword evidence="6 8" id="KW-1133">Transmembrane helix</keyword>
<sequence length="282" mass="30329">MEKLKQQTGIDSIISLIFRIISYIAFGIILSIIVIVIVDGARYFNPSFFIEYPSQGMTAGGIGPAILGSFLMIFFILLFSIPIGVLTGTFLSEYGSKSRLGRIIDISVTSLSGVPSVVYGLFGLALFSITLGFGTSLLSGSLTLSIMTLPVISSSVKEALASLPRELRESAYALGAKKTETIYKILFPAARNRIITAILIGAGRVIGETAPVLLTGAVFYSTQLPNSLLDPVMTLPTHIYFITMAYGESAQWMAKATSAFLIILILVIYSIAFKIRGGKQKS</sequence>
<dbReference type="NCBIfam" id="TIGR00974">
    <property type="entry name" value="3a0107s02c"/>
    <property type="match status" value="1"/>
</dbReference>
<gene>
    <name evidence="10" type="ORF">X928_02150</name>
</gene>
<dbReference type="PANTHER" id="PTHR43470">
    <property type="entry name" value="PHOSPHATE TRANSPORT SYSTEM PERMEASE PROTEIN PSTA-RELATED"/>
    <property type="match status" value="1"/>
</dbReference>
<reference evidence="10 11" key="1">
    <citation type="submission" date="2013-12" db="EMBL/GenBank/DDBJ databases">
        <title>Comparative genomics of Petrotoga isolates.</title>
        <authorList>
            <person name="Nesbo C.L."/>
            <person name="Charchuk R."/>
            <person name="Chow K."/>
        </authorList>
    </citation>
    <scope>NUCLEOTIDE SEQUENCE [LARGE SCALE GENOMIC DNA]</scope>
    <source>
        <strain evidence="10 11">DSM 10691</strain>
    </source>
</reference>
<evidence type="ECO:0000256" key="1">
    <source>
        <dbReference type="ARBA" id="ARBA00004651"/>
    </source>
</evidence>
<keyword evidence="7 8" id="KW-0472">Membrane</keyword>
<dbReference type="InterPro" id="IPR000515">
    <property type="entry name" value="MetI-like"/>
</dbReference>
<evidence type="ECO:0000256" key="3">
    <source>
        <dbReference type="ARBA" id="ARBA00022448"/>
    </source>
</evidence>
<dbReference type="PANTHER" id="PTHR43470:SF3">
    <property type="entry name" value="PHOSPHATE TRANSPORT SYSTEM PERMEASE PROTEIN PSTA-RELATED"/>
    <property type="match status" value="1"/>
</dbReference>
<accession>A0A2K1PG97</accession>
<evidence type="ECO:0000313" key="11">
    <source>
        <dbReference type="Proteomes" id="UP000236199"/>
    </source>
</evidence>
<comment type="caution">
    <text evidence="8">Lacks conserved residue(s) required for the propagation of feature annotation.</text>
</comment>
<feature type="transmembrane region" description="Helical" evidence="8">
    <location>
        <begin position="64"/>
        <end position="91"/>
    </location>
</feature>
<dbReference type="GO" id="GO:0005315">
    <property type="term" value="F:phosphate transmembrane transporter activity"/>
    <property type="evidence" value="ECO:0007669"/>
    <property type="project" value="InterPro"/>
</dbReference>
<dbReference type="EMBL" id="AZRM01000010">
    <property type="protein sequence ID" value="PNS01806.1"/>
    <property type="molecule type" value="Genomic_DNA"/>
</dbReference>
<evidence type="ECO:0000256" key="7">
    <source>
        <dbReference type="ARBA" id="ARBA00023136"/>
    </source>
</evidence>
<evidence type="ECO:0000256" key="4">
    <source>
        <dbReference type="ARBA" id="ARBA00022475"/>
    </source>
</evidence>
<evidence type="ECO:0000313" key="10">
    <source>
        <dbReference type="EMBL" id="PNS01806.1"/>
    </source>
</evidence>
<dbReference type="OrthoDB" id="9785113at2"/>
<dbReference type="InterPro" id="IPR035906">
    <property type="entry name" value="MetI-like_sf"/>
</dbReference>
<dbReference type="RefSeq" id="WP_103078250.1">
    <property type="nucleotide sequence ID" value="NZ_AZRM01000010.1"/>
</dbReference>
<keyword evidence="11" id="KW-1185">Reference proteome</keyword>
<dbReference type="Proteomes" id="UP000236199">
    <property type="component" value="Unassembled WGS sequence"/>
</dbReference>
<evidence type="ECO:0000256" key="6">
    <source>
        <dbReference type="ARBA" id="ARBA00022989"/>
    </source>
</evidence>
<dbReference type="SUPFAM" id="SSF161098">
    <property type="entry name" value="MetI-like"/>
    <property type="match status" value="1"/>
</dbReference>
<evidence type="ECO:0000259" key="9">
    <source>
        <dbReference type="PROSITE" id="PS50928"/>
    </source>
</evidence>
<dbReference type="GO" id="GO:0035435">
    <property type="term" value="P:phosphate ion transmembrane transport"/>
    <property type="evidence" value="ECO:0007669"/>
    <property type="project" value="InterPro"/>
</dbReference>